<organism evidence="2 3">
    <name type="scientific">Penicilliopsis zonata CBS 506.65</name>
    <dbReference type="NCBI Taxonomy" id="1073090"/>
    <lineage>
        <taxon>Eukaryota</taxon>
        <taxon>Fungi</taxon>
        <taxon>Dikarya</taxon>
        <taxon>Ascomycota</taxon>
        <taxon>Pezizomycotina</taxon>
        <taxon>Eurotiomycetes</taxon>
        <taxon>Eurotiomycetidae</taxon>
        <taxon>Eurotiales</taxon>
        <taxon>Aspergillaceae</taxon>
        <taxon>Penicilliopsis</taxon>
    </lineage>
</organism>
<dbReference type="GeneID" id="34609035"/>
<proteinExistence type="predicted"/>
<reference evidence="3" key="1">
    <citation type="journal article" date="2017" name="Genome Biol.">
        <title>Comparative genomics reveals high biological diversity and specific adaptations in the industrially and medically important fungal genus Aspergillus.</title>
        <authorList>
            <person name="de Vries R.P."/>
            <person name="Riley R."/>
            <person name="Wiebenga A."/>
            <person name="Aguilar-Osorio G."/>
            <person name="Amillis S."/>
            <person name="Uchima C.A."/>
            <person name="Anderluh G."/>
            <person name="Asadollahi M."/>
            <person name="Askin M."/>
            <person name="Barry K."/>
            <person name="Battaglia E."/>
            <person name="Bayram O."/>
            <person name="Benocci T."/>
            <person name="Braus-Stromeyer S.A."/>
            <person name="Caldana C."/>
            <person name="Canovas D."/>
            <person name="Cerqueira G.C."/>
            <person name="Chen F."/>
            <person name="Chen W."/>
            <person name="Choi C."/>
            <person name="Clum A."/>
            <person name="Dos Santos R.A."/>
            <person name="Damasio A.R."/>
            <person name="Diallinas G."/>
            <person name="Emri T."/>
            <person name="Fekete E."/>
            <person name="Flipphi M."/>
            <person name="Freyberg S."/>
            <person name="Gallo A."/>
            <person name="Gournas C."/>
            <person name="Habgood R."/>
            <person name="Hainaut M."/>
            <person name="Harispe M.L."/>
            <person name="Henrissat B."/>
            <person name="Hilden K.S."/>
            <person name="Hope R."/>
            <person name="Hossain A."/>
            <person name="Karabika E."/>
            <person name="Karaffa L."/>
            <person name="Karanyi Z."/>
            <person name="Krasevec N."/>
            <person name="Kuo A."/>
            <person name="Kusch H."/>
            <person name="LaButti K."/>
            <person name="Lagendijk E.L."/>
            <person name="Lapidus A."/>
            <person name="Levasseur A."/>
            <person name="Lindquist E."/>
            <person name="Lipzen A."/>
            <person name="Logrieco A.F."/>
            <person name="MacCabe A."/>
            <person name="Maekelae M.R."/>
            <person name="Malavazi I."/>
            <person name="Melin P."/>
            <person name="Meyer V."/>
            <person name="Mielnichuk N."/>
            <person name="Miskei M."/>
            <person name="Molnar A.P."/>
            <person name="Mule G."/>
            <person name="Ngan C.Y."/>
            <person name="Orejas M."/>
            <person name="Orosz E."/>
            <person name="Ouedraogo J.P."/>
            <person name="Overkamp K.M."/>
            <person name="Park H.-S."/>
            <person name="Perrone G."/>
            <person name="Piumi F."/>
            <person name="Punt P.J."/>
            <person name="Ram A.F."/>
            <person name="Ramon A."/>
            <person name="Rauscher S."/>
            <person name="Record E."/>
            <person name="Riano-Pachon D.M."/>
            <person name="Robert V."/>
            <person name="Roehrig J."/>
            <person name="Ruller R."/>
            <person name="Salamov A."/>
            <person name="Salih N.S."/>
            <person name="Samson R.A."/>
            <person name="Sandor E."/>
            <person name="Sanguinetti M."/>
            <person name="Schuetze T."/>
            <person name="Sepcic K."/>
            <person name="Shelest E."/>
            <person name="Sherlock G."/>
            <person name="Sophianopoulou V."/>
            <person name="Squina F.M."/>
            <person name="Sun H."/>
            <person name="Susca A."/>
            <person name="Todd R.B."/>
            <person name="Tsang A."/>
            <person name="Unkles S.E."/>
            <person name="van de Wiele N."/>
            <person name="van Rossen-Uffink D."/>
            <person name="Oliveira J.V."/>
            <person name="Vesth T.C."/>
            <person name="Visser J."/>
            <person name="Yu J.-H."/>
            <person name="Zhou M."/>
            <person name="Andersen M.R."/>
            <person name="Archer D.B."/>
            <person name="Baker S.E."/>
            <person name="Benoit I."/>
            <person name="Brakhage A.A."/>
            <person name="Braus G.H."/>
            <person name="Fischer R."/>
            <person name="Frisvad J.C."/>
            <person name="Goldman G.H."/>
            <person name="Houbraken J."/>
            <person name="Oakley B."/>
            <person name="Pocsi I."/>
            <person name="Scazzocchio C."/>
            <person name="Seiboth B."/>
            <person name="vanKuyk P.A."/>
            <person name="Wortman J."/>
            <person name="Dyer P.S."/>
            <person name="Grigoriev I.V."/>
        </authorList>
    </citation>
    <scope>NUCLEOTIDE SEQUENCE [LARGE SCALE GENOMIC DNA]</scope>
    <source>
        <strain evidence="3">CBS 506.65</strain>
    </source>
</reference>
<evidence type="ECO:0000313" key="2">
    <source>
        <dbReference type="EMBL" id="OJJ48616.1"/>
    </source>
</evidence>
<dbReference type="RefSeq" id="XP_022583126.1">
    <property type="nucleotide sequence ID" value="XM_022722570.1"/>
</dbReference>
<feature type="compositionally biased region" description="Polar residues" evidence="1">
    <location>
        <begin position="250"/>
        <end position="260"/>
    </location>
</feature>
<dbReference type="Proteomes" id="UP000184188">
    <property type="component" value="Unassembled WGS sequence"/>
</dbReference>
<sequence>MERITNDPVHSWLLGVDDEAVQSRSTAQIPPYLWTTKGLENDSPKKYRKSASEVLGQPIRNDRKRARSVEDTEDYPRIESFETTTDIEDQTRDKYRKKPRHKPHPDHYAYKKAQTNQADGSKSRKKRKEQASKFLSEEFHAPNVMHGRLTLPATPSFGFFQRGKISSLARYDRGKQRHQNSMSLANNGSRVVGTDLVLSNFPLEYFNTTRGAQGSPRSIPMDVQSPRNRVSESHRSSPGKRIFPNLRAPESQSARQKVSRTLSPTMLYSWPELPERDMGTNDAVDETLNNLLLSGLSLQDTSNEDKSEQHRAYLYLADLKQMLDQRKEEWQASSGNVTVVDKIQAHPQTHQSAGLSALKGDVHREQPLQVQLRDDAFLQVAGTPQKPRGIKAHEYDIHDQYIYSPSTNLYQDKMLQDENVRFSRFPRPNRQANTSSQRYERPAGHITSMLPIYEDTTSRSLDSIFDTMLSPQRKARENSLLASRTDRDFKVNQSLYPEQQHPTAHLEDIAPANFWRQNRLY</sequence>
<accession>A0A1L9SNC0</accession>
<evidence type="ECO:0000256" key="1">
    <source>
        <dbReference type="SAM" id="MobiDB-lite"/>
    </source>
</evidence>
<evidence type="ECO:0000313" key="3">
    <source>
        <dbReference type="Proteomes" id="UP000184188"/>
    </source>
</evidence>
<dbReference type="VEuPathDB" id="FungiDB:ASPZODRAFT_130707"/>
<dbReference type="STRING" id="1073090.A0A1L9SNC0"/>
<name>A0A1L9SNC0_9EURO</name>
<dbReference type="AlphaFoldDB" id="A0A1L9SNC0"/>
<feature type="compositionally biased region" description="Basic residues" evidence="1">
    <location>
        <begin position="94"/>
        <end position="104"/>
    </location>
</feature>
<feature type="region of interest" description="Disordered" evidence="1">
    <location>
        <begin position="209"/>
        <end position="260"/>
    </location>
</feature>
<dbReference type="EMBL" id="KV878339">
    <property type="protein sequence ID" value="OJJ48616.1"/>
    <property type="molecule type" value="Genomic_DNA"/>
</dbReference>
<feature type="compositionally biased region" description="Basic and acidic residues" evidence="1">
    <location>
        <begin position="67"/>
        <end position="80"/>
    </location>
</feature>
<feature type="region of interest" description="Disordered" evidence="1">
    <location>
        <begin position="23"/>
        <end position="132"/>
    </location>
</feature>
<gene>
    <name evidence="2" type="ORF">ASPZODRAFT_130707</name>
</gene>
<protein>
    <submittedName>
        <fullName evidence="2">Uncharacterized protein</fullName>
    </submittedName>
</protein>
<keyword evidence="3" id="KW-1185">Reference proteome</keyword>